<name>A0A2U1STZ9_METSR</name>
<dbReference type="PANTHER" id="PTHR43284:SF1">
    <property type="entry name" value="ASPARAGINE SYNTHETASE"/>
    <property type="match status" value="1"/>
</dbReference>
<feature type="domain" description="Glutamine amidotransferase type-2" evidence="10">
    <location>
        <begin position="2"/>
        <end position="217"/>
    </location>
</feature>
<dbReference type="InterPro" id="IPR006426">
    <property type="entry name" value="Asn_synth_AEB"/>
</dbReference>
<dbReference type="InterPro" id="IPR001962">
    <property type="entry name" value="Asn_synthase"/>
</dbReference>
<evidence type="ECO:0000256" key="7">
    <source>
        <dbReference type="ARBA" id="ARBA00048741"/>
    </source>
</evidence>
<protein>
    <recommendedName>
        <fullName evidence="3">asparagine synthase (glutamine-hydrolyzing)</fullName>
        <ecNumber evidence="3">6.3.5.4</ecNumber>
    </recommendedName>
</protein>
<feature type="binding site" evidence="9">
    <location>
        <begin position="374"/>
        <end position="375"/>
    </location>
    <ligand>
        <name>ATP</name>
        <dbReference type="ChEBI" id="CHEBI:30616"/>
    </ligand>
</feature>
<feature type="active site" description="For GATase activity" evidence="8">
    <location>
        <position position="2"/>
    </location>
</feature>
<dbReference type="OrthoDB" id="9763290at2"/>
<dbReference type="NCBIfam" id="TIGR01536">
    <property type="entry name" value="asn_synth_AEB"/>
    <property type="match status" value="1"/>
</dbReference>
<evidence type="ECO:0000313" key="11">
    <source>
        <dbReference type="EMBL" id="PWB95086.1"/>
    </source>
</evidence>
<dbReference type="EC" id="6.3.5.4" evidence="3"/>
<dbReference type="PROSITE" id="PS51278">
    <property type="entry name" value="GATASE_TYPE_2"/>
    <property type="match status" value="1"/>
</dbReference>
<dbReference type="Pfam" id="PF00733">
    <property type="entry name" value="Asn_synthase"/>
    <property type="match status" value="1"/>
</dbReference>
<feature type="binding site" evidence="9">
    <location>
        <position position="104"/>
    </location>
    <ligand>
        <name>L-glutamine</name>
        <dbReference type="ChEBI" id="CHEBI:58359"/>
    </ligand>
</feature>
<keyword evidence="6 8" id="KW-0315">Glutamine amidotransferase</keyword>
<dbReference type="EMBL" id="PUIV01000004">
    <property type="protein sequence ID" value="PWB95086.1"/>
    <property type="molecule type" value="Genomic_DNA"/>
</dbReference>
<evidence type="ECO:0000256" key="9">
    <source>
        <dbReference type="PIRSR" id="PIRSR001589-2"/>
    </source>
</evidence>
<evidence type="ECO:0000259" key="10">
    <source>
        <dbReference type="PROSITE" id="PS51278"/>
    </source>
</evidence>
<evidence type="ECO:0000256" key="2">
    <source>
        <dbReference type="ARBA" id="ARBA00005752"/>
    </source>
</evidence>
<sequence length="620" mass="67272">MCGVNGIYAYAASAGPIDPEALVRTRDHMAERGPDGAGEWISGDQRVGLGHRRLSIIDLSPAGAQPMPSADGRLVVTFNGEIYNHLELRDRLEKKGRRFVSRSDTEVLLHLYAEMGEAMVRELRGMFAFALWDSERGVLLLARDPYGIKPLYYADDGKMFQFASSVKALVAGGLTSRVPDPAGVIGFYVFGSVPEPFTVYRAISAVPAGTTIIVGRDGVKEPRRYASIARILRDAEDEALKASDEECDEWFREALLDSVRHHLVADVPVGAFLSAGVDSGALLGLMRDLGQTQIKTITLEFDEFVGGASDEAPAAERLARRYGADHTKRRIGAAEFKRDLPQIIAAMDQPSVDGINCWFVAKAAHELGLKVAVSGVGGDELLGGYSTFHRVPHCVKWFGLAARIAGKGTAFARLVETARRSGVRLHPKAIGLLAYGGSAAGAYLLSRGLFLPTELDSEIADVDFLREGLVRLDPLAHVAAALEDGPTSSFGEVATLESSFYLRNQLLRDADWAGMAHSLEIRTPLVDCRLLRRVAPLLGRRHRPNGKSLLANAPSRALPEEIVNRPKTGFGIPVHAWMCEASAGNDPLKFAAESGVPWSRVWARCVSSMHASTPIELTER</sequence>
<evidence type="ECO:0000256" key="1">
    <source>
        <dbReference type="ARBA" id="ARBA00005187"/>
    </source>
</evidence>
<evidence type="ECO:0000256" key="6">
    <source>
        <dbReference type="ARBA" id="ARBA00022962"/>
    </source>
</evidence>
<dbReference type="GO" id="GO:0006529">
    <property type="term" value="P:asparagine biosynthetic process"/>
    <property type="evidence" value="ECO:0007669"/>
    <property type="project" value="UniProtKB-KW"/>
</dbReference>
<dbReference type="AlphaFoldDB" id="A0A2U1STZ9"/>
<dbReference type="InterPro" id="IPR014729">
    <property type="entry name" value="Rossmann-like_a/b/a_fold"/>
</dbReference>
<dbReference type="InterPro" id="IPR051786">
    <property type="entry name" value="ASN_synthetase/amidase"/>
</dbReference>
<evidence type="ECO:0000256" key="5">
    <source>
        <dbReference type="ARBA" id="ARBA00022840"/>
    </source>
</evidence>
<dbReference type="Gene3D" id="3.60.20.10">
    <property type="entry name" value="Glutamine Phosphoribosylpyrophosphate, subunit 1, domain 1"/>
    <property type="match status" value="1"/>
</dbReference>
<comment type="pathway">
    <text evidence="1">Amino-acid biosynthesis; L-asparagine biosynthesis; L-asparagine from L-aspartate (L-Gln route): step 1/1.</text>
</comment>
<dbReference type="Gene3D" id="3.40.50.620">
    <property type="entry name" value="HUPs"/>
    <property type="match status" value="1"/>
</dbReference>
<dbReference type="Proteomes" id="UP000245137">
    <property type="component" value="Unassembled WGS sequence"/>
</dbReference>
<dbReference type="GO" id="GO:0004066">
    <property type="term" value="F:asparagine synthase (glutamine-hydrolyzing) activity"/>
    <property type="evidence" value="ECO:0007669"/>
    <property type="project" value="UniProtKB-EC"/>
</dbReference>
<comment type="caution">
    <text evidence="11">The sequence shown here is derived from an EMBL/GenBank/DDBJ whole genome shotgun (WGS) entry which is preliminary data.</text>
</comment>
<keyword evidence="4 9" id="KW-0547">Nucleotide-binding</keyword>
<dbReference type="SUPFAM" id="SSF56235">
    <property type="entry name" value="N-terminal nucleophile aminohydrolases (Ntn hydrolases)"/>
    <property type="match status" value="1"/>
</dbReference>
<organism evidence="11 12">
    <name type="scientific">Methylosinus sporium</name>
    <dbReference type="NCBI Taxonomy" id="428"/>
    <lineage>
        <taxon>Bacteria</taxon>
        <taxon>Pseudomonadati</taxon>
        <taxon>Pseudomonadota</taxon>
        <taxon>Alphaproteobacteria</taxon>
        <taxon>Hyphomicrobiales</taxon>
        <taxon>Methylocystaceae</taxon>
        <taxon>Methylosinus</taxon>
    </lineage>
</organism>
<comment type="catalytic activity">
    <reaction evidence="7">
        <text>L-aspartate + L-glutamine + ATP + H2O = L-asparagine + L-glutamate + AMP + diphosphate + H(+)</text>
        <dbReference type="Rhea" id="RHEA:12228"/>
        <dbReference type="ChEBI" id="CHEBI:15377"/>
        <dbReference type="ChEBI" id="CHEBI:15378"/>
        <dbReference type="ChEBI" id="CHEBI:29985"/>
        <dbReference type="ChEBI" id="CHEBI:29991"/>
        <dbReference type="ChEBI" id="CHEBI:30616"/>
        <dbReference type="ChEBI" id="CHEBI:33019"/>
        <dbReference type="ChEBI" id="CHEBI:58048"/>
        <dbReference type="ChEBI" id="CHEBI:58359"/>
        <dbReference type="ChEBI" id="CHEBI:456215"/>
        <dbReference type="EC" id="6.3.5.4"/>
    </reaction>
</comment>
<dbReference type="CDD" id="cd00712">
    <property type="entry name" value="AsnB"/>
    <property type="match status" value="1"/>
</dbReference>
<reference evidence="11 12" key="1">
    <citation type="journal article" date="2018" name="Appl. Microbiol. Biotechnol.">
        <title>Co-cultivation of the strictly anaerobic methanogen Methanosarcina barkeri with aerobic methanotrophs in an oxygen-limited membrane bioreactor.</title>
        <authorList>
            <person name="In 't Zandt M.H."/>
            <person name="van den Bosch T.J.M."/>
            <person name="Rijkers R."/>
            <person name="van Kessel M.A.H.J."/>
            <person name="Jetten M.S.M."/>
            <person name="Welte C.U."/>
        </authorList>
    </citation>
    <scope>NUCLEOTIDE SEQUENCE [LARGE SCALE GENOMIC DNA]</scope>
    <source>
        <strain evidence="11 12">DSM 17706</strain>
    </source>
</reference>
<dbReference type="GO" id="GO:0005524">
    <property type="term" value="F:ATP binding"/>
    <property type="evidence" value="ECO:0007669"/>
    <property type="project" value="UniProtKB-KW"/>
</dbReference>
<dbReference type="PIRSF" id="PIRSF001589">
    <property type="entry name" value="Asn_synthetase_glu-h"/>
    <property type="match status" value="1"/>
</dbReference>
<dbReference type="RefSeq" id="WP_108916110.1">
    <property type="nucleotide sequence ID" value="NZ_BGJY01000002.1"/>
</dbReference>
<dbReference type="InterPro" id="IPR029055">
    <property type="entry name" value="Ntn_hydrolases_N"/>
</dbReference>
<accession>A0A2U1STZ9</accession>
<evidence type="ECO:0000313" key="12">
    <source>
        <dbReference type="Proteomes" id="UP000245137"/>
    </source>
</evidence>
<dbReference type="InterPro" id="IPR033738">
    <property type="entry name" value="AsnB_N"/>
</dbReference>
<dbReference type="PANTHER" id="PTHR43284">
    <property type="entry name" value="ASPARAGINE SYNTHETASE (GLUTAMINE-HYDROLYZING)"/>
    <property type="match status" value="1"/>
</dbReference>
<comment type="similarity">
    <text evidence="2">Belongs to the asparagine synthetase family.</text>
</comment>
<keyword evidence="12" id="KW-1185">Reference proteome</keyword>
<keyword evidence="8" id="KW-0061">Asparagine biosynthesis</keyword>
<evidence type="ECO:0000256" key="8">
    <source>
        <dbReference type="PIRSR" id="PIRSR001589-1"/>
    </source>
</evidence>
<evidence type="ECO:0000256" key="3">
    <source>
        <dbReference type="ARBA" id="ARBA00012737"/>
    </source>
</evidence>
<dbReference type="Pfam" id="PF13537">
    <property type="entry name" value="GATase_7"/>
    <property type="match status" value="1"/>
</dbReference>
<dbReference type="CDD" id="cd01991">
    <property type="entry name" value="Asn_synthase_B_C"/>
    <property type="match status" value="1"/>
</dbReference>
<evidence type="ECO:0000256" key="4">
    <source>
        <dbReference type="ARBA" id="ARBA00022741"/>
    </source>
</evidence>
<keyword evidence="8" id="KW-0028">Amino-acid biosynthesis</keyword>
<dbReference type="SUPFAM" id="SSF52402">
    <property type="entry name" value="Adenine nucleotide alpha hydrolases-like"/>
    <property type="match status" value="1"/>
</dbReference>
<dbReference type="GO" id="GO:0005829">
    <property type="term" value="C:cytosol"/>
    <property type="evidence" value="ECO:0007669"/>
    <property type="project" value="TreeGrafter"/>
</dbReference>
<keyword evidence="5 9" id="KW-0067">ATP-binding</keyword>
<gene>
    <name evidence="11" type="primary">asnB</name>
    <name evidence="11" type="ORF">C5689_04675</name>
</gene>
<proteinExistence type="inferred from homology"/>
<dbReference type="InterPro" id="IPR017932">
    <property type="entry name" value="GATase_2_dom"/>
</dbReference>